<dbReference type="OrthoDB" id="6334211at2759"/>
<dbReference type="PROSITE" id="PS50052">
    <property type="entry name" value="GUANYLATE_KINASE_2"/>
    <property type="match status" value="2"/>
</dbReference>
<dbReference type="GO" id="GO:0005829">
    <property type="term" value="C:cytosol"/>
    <property type="evidence" value="ECO:0007669"/>
    <property type="project" value="UniProtKB-SubCell"/>
</dbReference>
<evidence type="ECO:0000256" key="9">
    <source>
        <dbReference type="ARBA" id="ARBA00022777"/>
    </source>
</evidence>
<dbReference type="FunFam" id="3.30.63.10:FF:000002">
    <property type="entry name" value="Guanylate kinase 1"/>
    <property type="match status" value="1"/>
</dbReference>
<dbReference type="PANTHER" id="PTHR23117">
    <property type="entry name" value="GUANYLATE KINASE-RELATED"/>
    <property type="match status" value="1"/>
</dbReference>
<evidence type="ECO:0000259" key="15">
    <source>
        <dbReference type="PROSITE" id="PS50052"/>
    </source>
</evidence>
<evidence type="ECO:0000256" key="11">
    <source>
        <dbReference type="ARBA" id="ARBA00030128"/>
    </source>
</evidence>
<reference evidence="16" key="3">
    <citation type="submission" date="2025-08" db="UniProtKB">
        <authorList>
            <consortium name="Ensembl"/>
        </authorList>
    </citation>
    <scope>IDENTIFICATION</scope>
</reference>
<evidence type="ECO:0000256" key="5">
    <source>
        <dbReference type="ARBA" id="ARBA00016296"/>
    </source>
</evidence>
<evidence type="ECO:0000256" key="3">
    <source>
        <dbReference type="ARBA" id="ARBA00005790"/>
    </source>
</evidence>
<feature type="domain" description="Guanylate kinase-like" evidence="15">
    <location>
        <begin position="4"/>
        <end position="186"/>
    </location>
</feature>
<dbReference type="Bgee" id="ENSELUG00000015247">
    <property type="expression patterns" value="Expressed in camera-type eye and 3 other cell types or tissues"/>
</dbReference>
<keyword evidence="17" id="KW-1185">Reference proteome</keyword>
<dbReference type="GeneID" id="105030869"/>
<dbReference type="Proteomes" id="UP000265140">
    <property type="component" value="Chromosome 8"/>
</dbReference>
<dbReference type="PANTHER" id="PTHR23117:SF22">
    <property type="entry name" value="GUANYLATE KINASE 1"/>
    <property type="match status" value="1"/>
</dbReference>
<organism evidence="16 17">
    <name type="scientific">Esox lucius</name>
    <name type="common">Northern pike</name>
    <dbReference type="NCBI Taxonomy" id="8010"/>
    <lineage>
        <taxon>Eukaryota</taxon>
        <taxon>Metazoa</taxon>
        <taxon>Chordata</taxon>
        <taxon>Craniata</taxon>
        <taxon>Vertebrata</taxon>
        <taxon>Euteleostomi</taxon>
        <taxon>Actinopterygii</taxon>
        <taxon>Neopterygii</taxon>
        <taxon>Teleostei</taxon>
        <taxon>Protacanthopterygii</taxon>
        <taxon>Esociformes</taxon>
        <taxon>Esocidae</taxon>
        <taxon>Esox</taxon>
    </lineage>
</organism>
<keyword evidence="8" id="KW-0547">Nucleotide-binding</keyword>
<dbReference type="AlphaFoldDB" id="A0A3P8YGP6"/>
<dbReference type="Gene3D" id="3.40.50.300">
    <property type="entry name" value="P-loop containing nucleotide triphosphate hydrolases"/>
    <property type="match status" value="2"/>
</dbReference>
<dbReference type="GO" id="GO:0005524">
    <property type="term" value="F:ATP binding"/>
    <property type="evidence" value="ECO:0007669"/>
    <property type="project" value="UniProtKB-KW"/>
</dbReference>
<reference evidence="16" key="4">
    <citation type="submission" date="2025-09" db="UniProtKB">
        <authorList>
            <consortium name="Ensembl"/>
        </authorList>
    </citation>
    <scope>IDENTIFICATION</scope>
</reference>
<evidence type="ECO:0000256" key="4">
    <source>
        <dbReference type="ARBA" id="ARBA00012961"/>
    </source>
</evidence>
<dbReference type="EC" id="2.7.4.8" evidence="4"/>
<dbReference type="RefSeq" id="XP_010903286.1">
    <property type="nucleotide sequence ID" value="XM_010904984.3"/>
</dbReference>
<feature type="domain" description="Guanylate kinase-like" evidence="15">
    <location>
        <begin position="207"/>
        <end position="415"/>
    </location>
</feature>
<keyword evidence="6" id="KW-0963">Cytoplasm</keyword>
<sequence>MSGPRPVVLSGPSGAGKSTLLKMLLRDFDGVFGFSVSHTTRSPRPGEVDGKDYHFSNREAMQEDIDDGKFIENAEFSGNLYGTSKSSVDDVRAQGLICILDVDIQGVGNIKQTDLDPIYVSIQPPSMEILEKRLRDRNTETEESLQKRLEAARVDMELSNEPGMFDMVIVNDDLEEAYEKLQSVLIEEITKVQSMKKERCNSIVSGPRPFVISGPSGAGKSTLLKKLLKDYKGVFGFSVSHTTRDARPGEVDGKGLFCLPMLLGATLLPLADVLSSVTATDYHFTNREAMQENIDKGEFIETDEFAGNLYGTSKSAVLDVRAKGLICILDVDIEGVRLIKETDLDPIYVSIQPPSIEVLEERLRARANDSEEKLQSRLEAARTEMEECKEPGLFDIVIVNDDLDEAYEKLQSVLKEEIAKVQDSITL</sequence>
<dbReference type="FunFam" id="3.40.50.300:FF:000879">
    <property type="entry name" value="Guanylate kinase 1"/>
    <property type="match status" value="1"/>
</dbReference>
<comment type="subcellular location">
    <subcellularLocation>
        <location evidence="2">Cytoplasm</location>
        <location evidence="2">Cytosol</location>
    </subcellularLocation>
    <subcellularLocation>
        <location evidence="1">Photoreceptor inner segment</location>
    </subcellularLocation>
</comment>
<dbReference type="CTD" id="393697"/>
<dbReference type="GeneTree" id="ENSGT00940000155815"/>
<evidence type="ECO:0000256" key="13">
    <source>
        <dbReference type="ARBA" id="ARBA00065898"/>
    </source>
</evidence>
<accession>A0A3P8YGP6</accession>
<dbReference type="InterPro" id="IPR003593">
    <property type="entry name" value="AAA+_ATPase"/>
</dbReference>
<evidence type="ECO:0000256" key="8">
    <source>
        <dbReference type="ARBA" id="ARBA00022741"/>
    </source>
</evidence>
<dbReference type="SUPFAM" id="SSF52540">
    <property type="entry name" value="P-loop containing nucleoside triphosphate hydrolases"/>
    <property type="match status" value="2"/>
</dbReference>
<dbReference type="CDD" id="cd00071">
    <property type="entry name" value="GMPK"/>
    <property type="match status" value="2"/>
</dbReference>
<dbReference type="KEGG" id="els:105030869"/>
<evidence type="ECO:0000256" key="14">
    <source>
        <dbReference type="SAM" id="Coils"/>
    </source>
</evidence>
<dbReference type="InterPro" id="IPR027417">
    <property type="entry name" value="P-loop_NTPase"/>
</dbReference>
<dbReference type="InterPro" id="IPR017665">
    <property type="entry name" value="Guanylate_kinase"/>
</dbReference>
<evidence type="ECO:0000256" key="2">
    <source>
        <dbReference type="ARBA" id="ARBA00004514"/>
    </source>
</evidence>
<evidence type="ECO:0000313" key="17">
    <source>
        <dbReference type="Proteomes" id="UP000265140"/>
    </source>
</evidence>
<dbReference type="Pfam" id="PF00625">
    <property type="entry name" value="Guanylate_kin"/>
    <property type="match status" value="3"/>
</dbReference>
<dbReference type="SMART" id="SM00382">
    <property type="entry name" value="AAA"/>
    <property type="match status" value="1"/>
</dbReference>
<comment type="similarity">
    <text evidence="3">Belongs to the guanylate kinase family.</text>
</comment>
<keyword evidence="7" id="KW-0808">Transferase</keyword>
<name>A0A3P8YGP6_ESOLU</name>
<reference evidence="16" key="2">
    <citation type="submission" date="2020-02" db="EMBL/GenBank/DDBJ databases">
        <title>Esox lucius (northern pike) genome, fEsoLuc1, primary haplotype.</title>
        <authorList>
            <person name="Myers G."/>
            <person name="Karagic N."/>
            <person name="Meyer A."/>
            <person name="Pippel M."/>
            <person name="Reichard M."/>
            <person name="Winkler S."/>
            <person name="Tracey A."/>
            <person name="Sims Y."/>
            <person name="Howe K."/>
            <person name="Rhie A."/>
            <person name="Formenti G."/>
            <person name="Durbin R."/>
            <person name="Fedrigo O."/>
            <person name="Jarvis E.D."/>
        </authorList>
    </citation>
    <scope>NUCLEOTIDE SEQUENCE [LARGE SCALE GENOMIC DNA]</scope>
</reference>
<keyword evidence="14" id="KW-0175">Coiled coil</keyword>
<keyword evidence="9" id="KW-0418">Kinase</keyword>
<dbReference type="Ensembl" id="ENSELUT00000024332.3">
    <property type="protein sequence ID" value="ENSELUP00000015286.1"/>
    <property type="gene ID" value="ENSELUG00000015247.3"/>
</dbReference>
<evidence type="ECO:0000313" key="16">
    <source>
        <dbReference type="Ensembl" id="ENSELUP00000015286.1"/>
    </source>
</evidence>
<proteinExistence type="inferred from homology"/>
<dbReference type="InterPro" id="IPR008145">
    <property type="entry name" value="GK/Ca_channel_bsu"/>
</dbReference>
<evidence type="ECO:0000256" key="6">
    <source>
        <dbReference type="ARBA" id="ARBA00022490"/>
    </source>
</evidence>
<keyword evidence="10" id="KW-0067">ATP-binding</keyword>
<dbReference type="NCBIfam" id="TIGR03263">
    <property type="entry name" value="guanyl_kin"/>
    <property type="match status" value="1"/>
</dbReference>
<comment type="subunit">
    <text evidence="13">Monomer. Interacts with RD3.</text>
</comment>
<dbReference type="SMART" id="SM00072">
    <property type="entry name" value="GuKc"/>
    <property type="match status" value="2"/>
</dbReference>
<reference evidence="17" key="1">
    <citation type="journal article" date="2014" name="PLoS ONE">
        <title>The genome and linkage map of the northern pike (Esox lucius): conserved synteny revealed between the salmonid sister group and the Neoteleostei.</title>
        <authorList>
            <person name="Rondeau E.B."/>
            <person name="Minkley D.R."/>
            <person name="Leong J.S."/>
            <person name="Messmer A.M."/>
            <person name="Jantzen J.R."/>
            <person name="von Schalburg K.R."/>
            <person name="Lemon C."/>
            <person name="Bird N.H."/>
            <person name="Koop B.F."/>
        </authorList>
    </citation>
    <scope>NUCLEOTIDE SEQUENCE</scope>
</reference>
<evidence type="ECO:0000256" key="1">
    <source>
        <dbReference type="ARBA" id="ARBA00004437"/>
    </source>
</evidence>
<evidence type="ECO:0000256" key="10">
    <source>
        <dbReference type="ARBA" id="ARBA00022840"/>
    </source>
</evidence>
<feature type="coiled-coil region" evidence="14">
    <location>
        <begin position="364"/>
        <end position="420"/>
    </location>
</feature>
<comment type="catalytic activity">
    <reaction evidence="12">
        <text>GMP + ATP = GDP + ADP</text>
        <dbReference type="Rhea" id="RHEA:20780"/>
        <dbReference type="ChEBI" id="CHEBI:30616"/>
        <dbReference type="ChEBI" id="CHEBI:58115"/>
        <dbReference type="ChEBI" id="CHEBI:58189"/>
        <dbReference type="ChEBI" id="CHEBI:456216"/>
        <dbReference type="EC" id="2.7.4.8"/>
    </reaction>
</comment>
<dbReference type="GO" id="GO:0004385">
    <property type="term" value="F:GMP kinase activity"/>
    <property type="evidence" value="ECO:0007669"/>
    <property type="project" value="UniProtKB-EC"/>
</dbReference>
<evidence type="ECO:0000256" key="7">
    <source>
        <dbReference type="ARBA" id="ARBA00022679"/>
    </source>
</evidence>
<dbReference type="InterPro" id="IPR008144">
    <property type="entry name" value="Guanylate_kin-like_dom"/>
</dbReference>
<protein>
    <recommendedName>
        <fullName evidence="5">Guanylate kinase</fullName>
        <ecNumber evidence="4">2.7.4.8</ecNumber>
    </recommendedName>
    <alternativeName>
        <fullName evidence="11">GMP kinase</fullName>
    </alternativeName>
</protein>
<dbReference type="GO" id="GO:0001917">
    <property type="term" value="C:photoreceptor inner segment"/>
    <property type="evidence" value="ECO:0007669"/>
    <property type="project" value="UniProtKB-SubCell"/>
</dbReference>
<evidence type="ECO:0000256" key="12">
    <source>
        <dbReference type="ARBA" id="ARBA00048594"/>
    </source>
</evidence>